<proteinExistence type="predicted"/>
<name>B1IFQ5_CLOBK</name>
<protein>
    <submittedName>
        <fullName evidence="1">Uncharacterized protein</fullName>
    </submittedName>
</protein>
<evidence type="ECO:0000313" key="1">
    <source>
        <dbReference type="EMBL" id="ACA44549.1"/>
    </source>
</evidence>
<organism evidence="1 2">
    <name type="scientific">Clostridium botulinum (strain Okra / Type B1)</name>
    <dbReference type="NCBI Taxonomy" id="498213"/>
    <lineage>
        <taxon>Bacteria</taxon>
        <taxon>Bacillati</taxon>
        <taxon>Bacillota</taxon>
        <taxon>Clostridia</taxon>
        <taxon>Eubacteriales</taxon>
        <taxon>Clostridiaceae</taxon>
        <taxon>Clostridium</taxon>
    </lineage>
</organism>
<dbReference type="AlphaFoldDB" id="B1IFQ5"/>
<evidence type="ECO:0000313" key="2">
    <source>
        <dbReference type="Proteomes" id="UP000008541"/>
    </source>
</evidence>
<accession>B1IFQ5</accession>
<dbReference type="EMBL" id="CP000939">
    <property type="protein sequence ID" value="ACA44549.1"/>
    <property type="molecule type" value="Genomic_DNA"/>
</dbReference>
<reference evidence="1 2" key="1">
    <citation type="journal article" date="2007" name="PLoS ONE">
        <title>Analysis of the neurotoxin complex genes in Clostridium botulinum A1-A4 and B1 strains: BoNT/A3, /Ba4 and /B1 clusters are located within plasmids.</title>
        <authorList>
            <person name="Smith T.J."/>
            <person name="Hill K.K."/>
            <person name="Foley B.T."/>
            <person name="Detter J.C."/>
            <person name="Munk A.C."/>
            <person name="Bruce D.C."/>
            <person name="Doggett N.A."/>
            <person name="Smith L.A."/>
            <person name="Marks J.D."/>
            <person name="Xie G."/>
            <person name="Brettin T.S."/>
        </authorList>
    </citation>
    <scope>NUCLEOTIDE SEQUENCE [LARGE SCALE GENOMIC DNA]</scope>
    <source>
        <strain evidence="2">Okra / Type B1</strain>
    </source>
</reference>
<dbReference type="RefSeq" id="WP_003402046.1">
    <property type="nucleotide sequence ID" value="NC_010516.1"/>
</dbReference>
<dbReference type="Proteomes" id="UP000008541">
    <property type="component" value="Chromosome"/>
</dbReference>
<sequence length="57" mass="7193">MNKEYKNYSDIYSDCYFYNINQFMYILEDSRDKDDFLQKLFLVEKLLTGSYDFYYDY</sequence>
<dbReference type="HOGENOM" id="CLU_2988456_0_0_9"/>
<gene>
    <name evidence="1" type="ordered locus">CLD_2560</name>
</gene>
<dbReference type="KEGG" id="cbb:CLD_2560"/>